<dbReference type="PANTHER" id="PTHR39173">
    <property type="entry name" value="ACETYLTRANSFERASE"/>
    <property type="match status" value="1"/>
</dbReference>
<proteinExistence type="predicted"/>
<dbReference type="InterPro" id="IPR000182">
    <property type="entry name" value="GNAT_dom"/>
</dbReference>
<dbReference type="CDD" id="cd04301">
    <property type="entry name" value="NAT_SF"/>
    <property type="match status" value="1"/>
</dbReference>
<protein>
    <submittedName>
        <fullName evidence="2">Putative acetyltransferase</fullName>
    </submittedName>
</protein>
<dbReference type="InterPro" id="IPR016181">
    <property type="entry name" value="Acyl_CoA_acyltransferase"/>
</dbReference>
<evidence type="ECO:0000259" key="1">
    <source>
        <dbReference type="PROSITE" id="PS51186"/>
    </source>
</evidence>
<dbReference type="RefSeq" id="WP_179430411.1">
    <property type="nucleotide sequence ID" value="NZ_BAABLC010000003.1"/>
</dbReference>
<dbReference type="Proteomes" id="UP000552045">
    <property type="component" value="Unassembled WGS sequence"/>
</dbReference>
<dbReference type="Pfam" id="PF13302">
    <property type="entry name" value="Acetyltransf_3"/>
    <property type="match status" value="1"/>
</dbReference>
<name>A0A7Y9ESI0_9MICO</name>
<dbReference type="PANTHER" id="PTHR39173:SF1">
    <property type="entry name" value="ACETYLTRANSFERASE"/>
    <property type="match status" value="1"/>
</dbReference>
<dbReference type="PROSITE" id="PS51186">
    <property type="entry name" value="GNAT"/>
    <property type="match status" value="1"/>
</dbReference>
<feature type="domain" description="N-acetyltransferase" evidence="1">
    <location>
        <begin position="40"/>
        <end position="179"/>
    </location>
</feature>
<organism evidence="2 3">
    <name type="scientific">Microbacterium pseudoresistens</name>
    <dbReference type="NCBI Taxonomy" id="640634"/>
    <lineage>
        <taxon>Bacteria</taxon>
        <taxon>Bacillati</taxon>
        <taxon>Actinomycetota</taxon>
        <taxon>Actinomycetes</taxon>
        <taxon>Micrococcales</taxon>
        <taxon>Microbacteriaceae</taxon>
        <taxon>Microbacterium</taxon>
    </lineage>
</organism>
<dbReference type="GO" id="GO:0016747">
    <property type="term" value="F:acyltransferase activity, transferring groups other than amino-acyl groups"/>
    <property type="evidence" value="ECO:0007669"/>
    <property type="project" value="InterPro"/>
</dbReference>
<evidence type="ECO:0000313" key="2">
    <source>
        <dbReference type="EMBL" id="NYD53118.1"/>
    </source>
</evidence>
<gene>
    <name evidence="2" type="ORF">BKA02_000173</name>
</gene>
<evidence type="ECO:0000313" key="3">
    <source>
        <dbReference type="Proteomes" id="UP000552045"/>
    </source>
</evidence>
<dbReference type="SUPFAM" id="SSF55729">
    <property type="entry name" value="Acyl-CoA N-acyltransferases (Nat)"/>
    <property type="match status" value="1"/>
</dbReference>
<dbReference type="EMBL" id="JACCBH010000001">
    <property type="protein sequence ID" value="NYD53118.1"/>
    <property type="molecule type" value="Genomic_DNA"/>
</dbReference>
<keyword evidence="2" id="KW-0808">Transferase</keyword>
<dbReference type="Gene3D" id="3.40.630.30">
    <property type="match status" value="1"/>
</dbReference>
<comment type="caution">
    <text evidence="2">The sequence shown here is derived from an EMBL/GenBank/DDBJ whole genome shotgun (WGS) entry which is preliminary data.</text>
</comment>
<dbReference type="AlphaFoldDB" id="A0A7Y9ESI0"/>
<reference evidence="2 3" key="1">
    <citation type="submission" date="2020-07" db="EMBL/GenBank/DDBJ databases">
        <title>Sequencing the genomes of 1000 actinobacteria strains.</title>
        <authorList>
            <person name="Klenk H.-P."/>
        </authorList>
    </citation>
    <scope>NUCLEOTIDE SEQUENCE [LARGE SCALE GENOMIC DNA]</scope>
    <source>
        <strain evidence="2 3">DSM 22185</strain>
    </source>
</reference>
<keyword evidence="3" id="KW-1185">Reference proteome</keyword>
<accession>A0A7Y9ESI0</accession>
<sequence>MPLILPTPDRFDEWVELIEEYGGPDSPELAGSGFHGNREPRTPALTEDGYAEWLTMLEEEADDSVPLLPGRVHSSSFWIVDDAGAWVGFLALRRSLNEFLREYGGHIGYSIRPSRRREGHAARALRDALGEASALGIERVLITCDEDNIASARTILANGGIYEDSRGGKRRYWVATGRS</sequence>